<sequence>MQRFLKEEDPIALITQHRKEKNRRVKDTVLLSG</sequence>
<protein>
    <submittedName>
        <fullName evidence="1">Uncharacterized protein</fullName>
    </submittedName>
</protein>
<evidence type="ECO:0000313" key="2">
    <source>
        <dbReference type="Proteomes" id="UP000024842"/>
    </source>
</evidence>
<organism evidence="1 2">
    <name type="scientific">Holospora elegans E1</name>
    <dbReference type="NCBI Taxonomy" id="1427503"/>
    <lineage>
        <taxon>Bacteria</taxon>
        <taxon>Pseudomonadati</taxon>
        <taxon>Pseudomonadota</taxon>
        <taxon>Alphaproteobacteria</taxon>
        <taxon>Holosporales</taxon>
        <taxon>Holosporaceae</taxon>
        <taxon>Holospora</taxon>
    </lineage>
</organism>
<name>A0A023E0W6_9PROT</name>
<reference evidence="1 2" key="1">
    <citation type="journal article" date="2014" name="FEMS Microbiol. Lett.">
        <title>Draft genome sequences of three Holospora species (Holospora obtusa, Holospora undulata, and Holospora elegans), endonuclear symbiotic bacteria of the ciliate Paramecium caudatum.</title>
        <authorList>
            <person name="Dohra H."/>
            <person name="Tanaka K."/>
            <person name="Suzuki T."/>
            <person name="Fujishima M."/>
            <person name="Suzuki H."/>
        </authorList>
    </citation>
    <scope>NUCLEOTIDE SEQUENCE [LARGE SCALE GENOMIC DNA]</scope>
    <source>
        <strain evidence="1 2">E1</strain>
    </source>
</reference>
<gene>
    <name evidence="1" type="ORF">HE1_01056</name>
</gene>
<evidence type="ECO:0000313" key="1">
    <source>
        <dbReference type="EMBL" id="GAJ46717.1"/>
    </source>
</evidence>
<keyword evidence="2" id="KW-1185">Reference proteome</keyword>
<dbReference type="EMBL" id="BAUP01000130">
    <property type="protein sequence ID" value="GAJ46717.1"/>
    <property type="molecule type" value="Genomic_DNA"/>
</dbReference>
<dbReference type="AlphaFoldDB" id="A0A023E0W6"/>
<dbReference type="Proteomes" id="UP000024842">
    <property type="component" value="Unassembled WGS sequence"/>
</dbReference>
<proteinExistence type="predicted"/>
<accession>A0A023E0W6</accession>
<comment type="caution">
    <text evidence="1">The sequence shown here is derived from an EMBL/GenBank/DDBJ whole genome shotgun (WGS) entry which is preliminary data.</text>
</comment>